<name>A0A8S5PER2_9CAUD</name>
<evidence type="ECO:0000259" key="1">
    <source>
        <dbReference type="Pfam" id="PF04480"/>
    </source>
</evidence>
<reference evidence="2" key="1">
    <citation type="journal article" date="2021" name="Proc. Natl. Acad. Sci. U.S.A.">
        <title>A Catalog of Tens of Thousands of Viruses from Human Metagenomes Reveals Hidden Associations with Chronic Diseases.</title>
        <authorList>
            <person name="Tisza M.J."/>
            <person name="Buck C.B."/>
        </authorList>
    </citation>
    <scope>NUCLEOTIDE SEQUENCE</scope>
    <source>
        <strain evidence="2">CtM5A27</strain>
    </source>
</reference>
<protein>
    <submittedName>
        <fullName evidence="2">Very-short-patch-repair endonuclease</fullName>
    </submittedName>
</protein>
<dbReference type="InterPro" id="IPR007569">
    <property type="entry name" value="DUF559"/>
</dbReference>
<dbReference type="InterPro" id="IPR011335">
    <property type="entry name" value="Restrct_endonuc-II-like"/>
</dbReference>
<proteinExistence type="predicted"/>
<dbReference type="SUPFAM" id="SSF52980">
    <property type="entry name" value="Restriction endonuclease-like"/>
    <property type="match status" value="1"/>
</dbReference>
<dbReference type="Gene3D" id="3.40.960.10">
    <property type="entry name" value="VSR Endonuclease"/>
    <property type="match status" value="1"/>
</dbReference>
<keyword evidence="2" id="KW-0540">Nuclease</keyword>
<keyword evidence="2" id="KW-0378">Hydrolase</keyword>
<accession>A0A8S5PER2</accession>
<organism evidence="2">
    <name type="scientific">Siphoviridae sp. ctM5A27</name>
    <dbReference type="NCBI Taxonomy" id="2825459"/>
    <lineage>
        <taxon>Viruses</taxon>
        <taxon>Duplodnaviria</taxon>
        <taxon>Heunggongvirae</taxon>
        <taxon>Uroviricota</taxon>
        <taxon>Caudoviricetes</taxon>
    </lineage>
</organism>
<sequence length="146" mass="16797">MDSERKIVSLRGVEEAWQLTSHRAKLAMKISKALIRQIRCDLLSHTTDAEKAAAKICTQLGYKVIPQQPIVTGRKLYFSDIYLPEIKTIIELDGGYHFTKDQKRKDGNRSSGIWRLGYHVVRLSNHDARNPKKVKEKIDLILRKAK</sequence>
<evidence type="ECO:0000313" key="2">
    <source>
        <dbReference type="EMBL" id="DAE05679.1"/>
    </source>
</evidence>
<feature type="domain" description="DUF559" evidence="1">
    <location>
        <begin position="61"/>
        <end position="140"/>
    </location>
</feature>
<dbReference type="GO" id="GO:0004519">
    <property type="term" value="F:endonuclease activity"/>
    <property type="evidence" value="ECO:0007669"/>
    <property type="project" value="UniProtKB-KW"/>
</dbReference>
<dbReference type="EMBL" id="BK015415">
    <property type="protein sequence ID" value="DAE05679.1"/>
    <property type="molecule type" value="Genomic_DNA"/>
</dbReference>
<dbReference type="Pfam" id="PF04480">
    <property type="entry name" value="DUF559"/>
    <property type="match status" value="1"/>
</dbReference>
<keyword evidence="2" id="KW-0255">Endonuclease</keyword>